<dbReference type="PANTHER" id="PTHR43352:SF1">
    <property type="entry name" value="ANTHRANILATE--COA LIGASE"/>
    <property type="match status" value="1"/>
</dbReference>
<name>A0A382JD16_9ZZZZ</name>
<dbReference type="InterPro" id="IPR025110">
    <property type="entry name" value="AMP-bd_C"/>
</dbReference>
<dbReference type="Gene3D" id="3.30.300.30">
    <property type="match status" value="1"/>
</dbReference>
<sequence length="262" mass="30062">MANFLYQQAPNSKDIQNPLERILMVPLIPEVEDFKRRFDCLVSTTWGGTEMNCPTRSGFDLIDNKSCGRVASDRYEVRIADENDFELPPGTPGEALVRAKEPWIITAGYWNHPEWTEKAFRNLWFHTGDMLMKDTDGNLYFVDRIKDAIRRRGENISSFEVENEINAHPDVLECAVIPVESGHTEQEVMAIVVSSSPAKLNPKVLVKFLEPRMPYFMVPRYIDCVDILPKTPTGKIQKYILRDRGITASTWDRELAGIKLQR</sequence>
<dbReference type="EMBL" id="UINC01073327">
    <property type="protein sequence ID" value="SVC09628.1"/>
    <property type="molecule type" value="Genomic_DNA"/>
</dbReference>
<dbReference type="SUPFAM" id="SSF56801">
    <property type="entry name" value="Acetyl-CoA synthetase-like"/>
    <property type="match status" value="1"/>
</dbReference>
<proteinExistence type="predicted"/>
<evidence type="ECO:0000256" key="1">
    <source>
        <dbReference type="ARBA" id="ARBA00022598"/>
    </source>
</evidence>
<keyword evidence="1" id="KW-0436">Ligase</keyword>
<reference evidence="3" key="1">
    <citation type="submission" date="2018-05" db="EMBL/GenBank/DDBJ databases">
        <authorList>
            <person name="Lanie J.A."/>
            <person name="Ng W.-L."/>
            <person name="Kazmierczak K.M."/>
            <person name="Andrzejewski T.M."/>
            <person name="Davidsen T.M."/>
            <person name="Wayne K.J."/>
            <person name="Tettelin H."/>
            <person name="Glass J.I."/>
            <person name="Rusch D."/>
            <person name="Podicherti R."/>
            <person name="Tsui H.-C.T."/>
            <person name="Winkler M.E."/>
        </authorList>
    </citation>
    <scope>NUCLEOTIDE SEQUENCE</scope>
</reference>
<dbReference type="AlphaFoldDB" id="A0A382JD16"/>
<dbReference type="GO" id="GO:0016878">
    <property type="term" value="F:acid-thiol ligase activity"/>
    <property type="evidence" value="ECO:0007669"/>
    <property type="project" value="TreeGrafter"/>
</dbReference>
<feature type="domain" description="AMP-binding enzyme C-terminal" evidence="2">
    <location>
        <begin position="160"/>
        <end position="235"/>
    </location>
</feature>
<dbReference type="Gene3D" id="3.40.50.12780">
    <property type="entry name" value="N-terminal domain of ligase-like"/>
    <property type="match status" value="1"/>
</dbReference>
<dbReference type="InterPro" id="IPR045851">
    <property type="entry name" value="AMP-bd_C_sf"/>
</dbReference>
<accession>A0A382JD16</accession>
<dbReference type="InterPro" id="IPR042099">
    <property type="entry name" value="ANL_N_sf"/>
</dbReference>
<evidence type="ECO:0000313" key="3">
    <source>
        <dbReference type="EMBL" id="SVC09628.1"/>
    </source>
</evidence>
<dbReference type="GO" id="GO:0044550">
    <property type="term" value="P:secondary metabolite biosynthetic process"/>
    <property type="evidence" value="ECO:0007669"/>
    <property type="project" value="TreeGrafter"/>
</dbReference>
<evidence type="ECO:0000259" key="2">
    <source>
        <dbReference type="Pfam" id="PF13193"/>
    </source>
</evidence>
<organism evidence="3">
    <name type="scientific">marine metagenome</name>
    <dbReference type="NCBI Taxonomy" id="408172"/>
    <lineage>
        <taxon>unclassified sequences</taxon>
        <taxon>metagenomes</taxon>
        <taxon>ecological metagenomes</taxon>
    </lineage>
</organism>
<dbReference type="Pfam" id="PF13193">
    <property type="entry name" value="AMP-binding_C"/>
    <property type="match status" value="1"/>
</dbReference>
<protein>
    <recommendedName>
        <fullName evidence="2">AMP-binding enzyme C-terminal domain-containing protein</fullName>
    </recommendedName>
</protein>
<dbReference type="PANTHER" id="PTHR43352">
    <property type="entry name" value="ACETYL-COA SYNTHETASE"/>
    <property type="match status" value="1"/>
</dbReference>
<gene>
    <name evidence="3" type="ORF">METZ01_LOCUS262482</name>
</gene>